<evidence type="ECO:0000259" key="16">
    <source>
        <dbReference type="PROSITE" id="PS50006"/>
    </source>
</evidence>
<dbReference type="AlphaFoldDB" id="A0A803KSB8"/>
<dbReference type="Pfam" id="PF00498">
    <property type="entry name" value="FHA"/>
    <property type="match status" value="1"/>
</dbReference>
<evidence type="ECO:0000256" key="7">
    <source>
        <dbReference type="ARBA" id="ARBA00022528"/>
    </source>
</evidence>
<dbReference type="GO" id="GO:0003676">
    <property type="term" value="F:nucleic acid binding"/>
    <property type="evidence" value="ECO:0007669"/>
    <property type="project" value="InterPro"/>
</dbReference>
<keyword evidence="13" id="KW-0560">Oxidoreductase</keyword>
<comment type="pathway">
    <text evidence="4">Plant hormone biosynthesis; abscisate biosynthesis.</text>
</comment>
<dbReference type="Gene3D" id="3.50.50.60">
    <property type="entry name" value="FAD/NAD(P)-binding domain"/>
    <property type="match status" value="1"/>
</dbReference>
<evidence type="ECO:0000256" key="1">
    <source>
        <dbReference type="ARBA" id="ARBA00001974"/>
    </source>
</evidence>
<keyword evidence="12" id="KW-0809">Transit peptide</keyword>
<evidence type="ECO:0000256" key="8">
    <source>
        <dbReference type="ARBA" id="ARBA00022630"/>
    </source>
</evidence>
<dbReference type="UniPathway" id="UPA00090"/>
<dbReference type="Gramene" id="AUR62001926-RA">
    <property type="protein sequence ID" value="AUR62001926-RA:cds"/>
    <property type="gene ID" value="AUR62001926"/>
</dbReference>
<dbReference type="PROSITE" id="PS50006">
    <property type="entry name" value="FHA_DOMAIN"/>
    <property type="match status" value="1"/>
</dbReference>
<dbReference type="GO" id="GO:0071949">
    <property type="term" value="F:FAD binding"/>
    <property type="evidence" value="ECO:0007669"/>
    <property type="project" value="InterPro"/>
</dbReference>
<feature type="region of interest" description="Disordered" evidence="15">
    <location>
        <begin position="215"/>
        <end position="238"/>
    </location>
</feature>
<keyword evidence="11" id="KW-0937">Abscisic acid biosynthesis</keyword>
<evidence type="ECO:0000313" key="18">
    <source>
        <dbReference type="EnsemblPlants" id="AUR62001926-RA:cds"/>
    </source>
</evidence>
<dbReference type="CDD" id="cd22702">
    <property type="entry name" value="FHA_ZEP-like"/>
    <property type="match status" value="1"/>
</dbReference>
<keyword evidence="7" id="KW-0150">Chloroplast</keyword>
<feature type="domain" description="FHA" evidence="16">
    <location>
        <begin position="835"/>
        <end position="889"/>
    </location>
</feature>
<keyword evidence="14" id="KW-0862">Zinc</keyword>
<evidence type="ECO:0000256" key="6">
    <source>
        <dbReference type="ARBA" id="ARBA00015103"/>
    </source>
</evidence>
<dbReference type="GO" id="GO:0009688">
    <property type="term" value="P:abscisic acid biosynthetic process"/>
    <property type="evidence" value="ECO:0007669"/>
    <property type="project" value="UniProtKB-UniPathway"/>
</dbReference>
<sequence>MESVQNTMKMFSQYIVKLDRFDGTNFLRWKEKMSFLLTALKIFYILDPKLEAILEPSDKDTEEMIAQRKKCTEDETLCRGYILNSLYDRLYDLYTPIQSAKEMWKSLEYKYDAERQGADKFVTFKFFEFTMIDGTSILDQIQKHLCIKEETRNLEKDLNVASSSKVNYVSQKKQKGKKRKANDSNNDNSAKKGKKDFSDVLCYKCGMKSHIKRFCRNPKKGHNNQNQKKNQKNDDEVSTNVIEEKENGIIAMNSNLHSGMIQEMHMAAVTLSDDWWYDSGATTHSTFSGQRKKKDNYVKATAVAESFKTTPAAQNEVDGGLPEKKLRILVAGGGIGGLVFALAAKKKGFDVVVFEKDLSAIRGEGQYRGPIQIQSNALAALEAIDMDVAEKVMAAGCVTGDRINGLVDGVSGNWYCKFDTFTPAVERGLPVTRVISRMTLQQILAQAVGEEVIMNESNVVDFKDDGTKVTVTLDNGKSYEGDLLVGADGIWSKVRTNLFGHTDAVYSGYTCYTGIADYVPADIESVGYVLLTVLKLLSRGYFIKYRLFFGNITVERRKMYRVFLGHKQYFVSSDVGAGKMQWYAFYKEDPGGADEPNGKKQRLFKMFEGWCDKVIDLIDATDEEAILRRDIYDRPPSFTWGKGRVTLLGDSIHAMQPNLGQGGCMAIEDSYGLALELEKAWRKSVESGAPIDVVSSLKSYEGARRIRVGIIHGLARMAAIMATTYKAYLGVGLGPLSFLTKFRIPHPGRVGGRVFITPAMPIMLNWVLGGNSEKLEGRIPHCRLSEKASDQLQRWFEDDDALERALNGDWILLPQGNVAESLEPICLSRKEDESCIIGRASHKDSSGMSVAVSSPQVSERHAQISCKDGAYYLTDLRSEHGTWITDNDGRRYRVPPNFPTRFHPSDIIEFGSDKKAVYRVKVMRTSPKMEQNKSNAAVLQTV</sequence>
<keyword evidence="10" id="KW-0274">FAD</keyword>
<keyword evidence="14" id="KW-0863">Zinc-finger</keyword>
<evidence type="ECO:0000256" key="5">
    <source>
        <dbReference type="ARBA" id="ARBA00012097"/>
    </source>
</evidence>
<dbReference type="GO" id="GO:0052662">
    <property type="term" value="F:zeaxanthin epoxidase activity"/>
    <property type="evidence" value="ECO:0007669"/>
    <property type="project" value="UniProtKB-EC"/>
</dbReference>
<dbReference type="GO" id="GO:0009507">
    <property type="term" value="C:chloroplast"/>
    <property type="evidence" value="ECO:0007669"/>
    <property type="project" value="UniProtKB-SubCell"/>
</dbReference>
<dbReference type="PANTHER" id="PTHR46496">
    <property type="match status" value="1"/>
</dbReference>
<proteinExistence type="predicted"/>
<evidence type="ECO:0000256" key="13">
    <source>
        <dbReference type="ARBA" id="ARBA00023002"/>
    </source>
</evidence>
<dbReference type="InterPro" id="IPR001878">
    <property type="entry name" value="Znf_CCHC"/>
</dbReference>
<dbReference type="PRINTS" id="PR00420">
    <property type="entry name" value="RNGMNOXGNASE"/>
</dbReference>
<evidence type="ECO:0000259" key="17">
    <source>
        <dbReference type="PROSITE" id="PS50158"/>
    </source>
</evidence>
<dbReference type="Pfam" id="PF14223">
    <property type="entry name" value="Retrotran_gag_2"/>
    <property type="match status" value="1"/>
</dbReference>
<dbReference type="InterPro" id="IPR008984">
    <property type="entry name" value="SMAD_FHA_dom_sf"/>
</dbReference>
<evidence type="ECO:0000256" key="15">
    <source>
        <dbReference type="SAM" id="MobiDB-lite"/>
    </source>
</evidence>
<accession>A0A803KSB8</accession>
<evidence type="ECO:0000256" key="9">
    <source>
        <dbReference type="ARBA" id="ARBA00022640"/>
    </source>
</evidence>
<dbReference type="EC" id="1.14.15.21" evidence="5"/>
<comment type="cofactor">
    <cofactor evidence="1">
        <name>FAD</name>
        <dbReference type="ChEBI" id="CHEBI:57692"/>
    </cofactor>
</comment>
<evidence type="ECO:0000256" key="11">
    <source>
        <dbReference type="ARBA" id="ARBA00022865"/>
    </source>
</evidence>
<dbReference type="PANTHER" id="PTHR46496:SF1">
    <property type="entry name" value="ZEAXANTHIN EPOXIDASE, CHLOROPLASTIC"/>
    <property type="match status" value="1"/>
</dbReference>
<evidence type="ECO:0000313" key="19">
    <source>
        <dbReference type="Proteomes" id="UP000596660"/>
    </source>
</evidence>
<dbReference type="SUPFAM" id="SSF51905">
    <property type="entry name" value="FAD/NAD(P)-binding domain"/>
    <property type="match status" value="1"/>
</dbReference>
<dbReference type="Proteomes" id="UP000596660">
    <property type="component" value="Unplaced"/>
</dbReference>
<reference evidence="18" key="1">
    <citation type="journal article" date="2017" name="Nature">
        <title>The genome of Chenopodium quinoa.</title>
        <authorList>
            <person name="Jarvis D.E."/>
            <person name="Ho Y.S."/>
            <person name="Lightfoot D.J."/>
            <person name="Schmoeckel S.M."/>
            <person name="Li B."/>
            <person name="Borm T.J.A."/>
            <person name="Ohyanagi H."/>
            <person name="Mineta K."/>
            <person name="Michell C.T."/>
            <person name="Saber N."/>
            <person name="Kharbatia N.M."/>
            <person name="Rupper R.R."/>
            <person name="Sharp A.R."/>
            <person name="Dally N."/>
            <person name="Boughton B.A."/>
            <person name="Woo Y.H."/>
            <person name="Gao G."/>
            <person name="Schijlen E.G.W.M."/>
            <person name="Guo X."/>
            <person name="Momin A.A."/>
            <person name="Negrao S."/>
            <person name="Al-Babili S."/>
            <person name="Gehring C."/>
            <person name="Roessner U."/>
            <person name="Jung C."/>
            <person name="Murphy K."/>
            <person name="Arold S.T."/>
            <person name="Gojobori T."/>
            <person name="van der Linden C.G."/>
            <person name="van Loo E.N."/>
            <person name="Jellen E.N."/>
            <person name="Maughan P.J."/>
            <person name="Tester M."/>
        </authorList>
    </citation>
    <scope>NUCLEOTIDE SEQUENCE [LARGE SCALE GENOMIC DNA]</scope>
    <source>
        <strain evidence="18">cv. PI 614886</strain>
    </source>
</reference>
<keyword evidence="8" id="KW-0285">Flavoprotein</keyword>
<dbReference type="Pfam" id="PF13450">
    <property type="entry name" value="NAD_binding_8"/>
    <property type="match status" value="1"/>
</dbReference>
<dbReference type="SUPFAM" id="SSF49879">
    <property type="entry name" value="SMAD/FHA domain"/>
    <property type="match status" value="1"/>
</dbReference>
<dbReference type="InterPro" id="IPR000253">
    <property type="entry name" value="FHA_dom"/>
</dbReference>
<protein>
    <recommendedName>
        <fullName evidence="6">Zeaxanthin epoxidase, chloroplastic</fullName>
        <ecNumber evidence="5">1.14.15.21</ecNumber>
    </recommendedName>
</protein>
<organism evidence="18 19">
    <name type="scientific">Chenopodium quinoa</name>
    <name type="common">Quinoa</name>
    <dbReference type="NCBI Taxonomy" id="63459"/>
    <lineage>
        <taxon>Eukaryota</taxon>
        <taxon>Viridiplantae</taxon>
        <taxon>Streptophyta</taxon>
        <taxon>Embryophyta</taxon>
        <taxon>Tracheophyta</taxon>
        <taxon>Spermatophyta</taxon>
        <taxon>Magnoliopsida</taxon>
        <taxon>eudicotyledons</taxon>
        <taxon>Gunneridae</taxon>
        <taxon>Pentapetalae</taxon>
        <taxon>Caryophyllales</taxon>
        <taxon>Chenopodiaceae</taxon>
        <taxon>Chenopodioideae</taxon>
        <taxon>Atripliceae</taxon>
        <taxon>Chenopodium</taxon>
    </lineage>
</organism>
<keyword evidence="9" id="KW-0934">Plastid</keyword>
<reference evidence="18" key="2">
    <citation type="submission" date="2021-03" db="UniProtKB">
        <authorList>
            <consortium name="EnsemblPlants"/>
        </authorList>
    </citation>
    <scope>IDENTIFICATION</scope>
</reference>
<evidence type="ECO:0000256" key="4">
    <source>
        <dbReference type="ARBA" id="ARBA00005134"/>
    </source>
</evidence>
<dbReference type="InterPro" id="IPR002938">
    <property type="entry name" value="FAD-bd"/>
</dbReference>
<comment type="subcellular location">
    <subcellularLocation>
        <location evidence="2">Plastid</location>
        <location evidence="2">Chloroplast</location>
    </subcellularLocation>
</comment>
<dbReference type="EnsemblPlants" id="AUR62001926-RA">
    <property type="protein sequence ID" value="AUR62001926-RA:cds"/>
    <property type="gene ID" value="AUR62001926"/>
</dbReference>
<evidence type="ECO:0000256" key="3">
    <source>
        <dbReference type="ARBA" id="ARBA00004972"/>
    </source>
</evidence>
<evidence type="ECO:0000256" key="12">
    <source>
        <dbReference type="ARBA" id="ARBA00022946"/>
    </source>
</evidence>
<comment type="pathway">
    <text evidence="3">Hormone biosynthesis.</text>
</comment>
<keyword evidence="14" id="KW-0479">Metal-binding</keyword>
<dbReference type="InterPro" id="IPR036188">
    <property type="entry name" value="FAD/NAD-bd_sf"/>
</dbReference>
<feature type="region of interest" description="Disordered" evidence="15">
    <location>
        <begin position="165"/>
        <end position="193"/>
    </location>
</feature>
<evidence type="ECO:0000256" key="14">
    <source>
        <dbReference type="PROSITE-ProRule" id="PRU00047"/>
    </source>
</evidence>
<dbReference type="PROSITE" id="PS50158">
    <property type="entry name" value="ZF_CCHC"/>
    <property type="match status" value="1"/>
</dbReference>
<dbReference type="GO" id="GO:0008270">
    <property type="term" value="F:zinc ion binding"/>
    <property type="evidence" value="ECO:0007669"/>
    <property type="project" value="UniProtKB-KW"/>
</dbReference>
<dbReference type="SMART" id="SM00240">
    <property type="entry name" value="FHA"/>
    <property type="match status" value="1"/>
</dbReference>
<evidence type="ECO:0000256" key="10">
    <source>
        <dbReference type="ARBA" id="ARBA00022827"/>
    </source>
</evidence>
<keyword evidence="19" id="KW-1185">Reference proteome</keyword>
<evidence type="ECO:0000256" key="2">
    <source>
        <dbReference type="ARBA" id="ARBA00004229"/>
    </source>
</evidence>
<dbReference type="Pfam" id="PF01494">
    <property type="entry name" value="FAD_binding_3"/>
    <property type="match status" value="1"/>
</dbReference>
<name>A0A803KSB8_CHEQI</name>
<feature type="domain" description="CCHC-type" evidence="17">
    <location>
        <begin position="202"/>
        <end position="217"/>
    </location>
</feature>
<dbReference type="Gene3D" id="2.60.200.20">
    <property type="match status" value="1"/>
</dbReference>